<protein>
    <recommendedName>
        <fullName evidence="4">Lipoprotein</fullName>
    </recommendedName>
</protein>
<evidence type="ECO:0008006" key="4">
    <source>
        <dbReference type="Google" id="ProtNLM"/>
    </source>
</evidence>
<comment type="caution">
    <text evidence="2">The sequence shown here is derived from an EMBL/GenBank/DDBJ whole genome shotgun (WGS) entry which is preliminary data.</text>
</comment>
<evidence type="ECO:0000256" key="1">
    <source>
        <dbReference type="SAM" id="SignalP"/>
    </source>
</evidence>
<evidence type="ECO:0000313" key="2">
    <source>
        <dbReference type="EMBL" id="KAF2073388.1"/>
    </source>
</evidence>
<name>A0A8J4PT63_9MYCE</name>
<dbReference type="Proteomes" id="UP000695562">
    <property type="component" value="Unassembled WGS sequence"/>
</dbReference>
<organism evidence="2 3">
    <name type="scientific">Polysphondylium violaceum</name>
    <dbReference type="NCBI Taxonomy" id="133409"/>
    <lineage>
        <taxon>Eukaryota</taxon>
        <taxon>Amoebozoa</taxon>
        <taxon>Evosea</taxon>
        <taxon>Eumycetozoa</taxon>
        <taxon>Dictyostelia</taxon>
        <taxon>Dictyosteliales</taxon>
        <taxon>Dictyosteliaceae</taxon>
        <taxon>Polysphondylium</taxon>
    </lineage>
</organism>
<proteinExistence type="predicted"/>
<dbReference type="PANTHER" id="PTHR38746">
    <property type="entry name" value="CBM49 DOMAIN-CONTAINING PROTEIN-RELATED"/>
    <property type="match status" value="1"/>
</dbReference>
<keyword evidence="3" id="KW-1185">Reference proteome</keyword>
<accession>A0A8J4PT63</accession>
<reference evidence="2" key="1">
    <citation type="submission" date="2020-01" db="EMBL/GenBank/DDBJ databases">
        <title>Development of genomics and gene disruption for Polysphondylium violaceum indicates a role for the polyketide synthase stlB in stalk morphogenesis.</title>
        <authorList>
            <person name="Narita B."/>
            <person name="Kawabe Y."/>
            <person name="Kin K."/>
            <person name="Saito T."/>
            <person name="Gibbs R."/>
            <person name="Kuspa A."/>
            <person name="Muzny D."/>
            <person name="Queller D."/>
            <person name="Richards S."/>
            <person name="Strassman J."/>
            <person name="Sucgang R."/>
            <person name="Worley K."/>
            <person name="Schaap P."/>
        </authorList>
    </citation>
    <scope>NUCLEOTIDE SEQUENCE</scope>
    <source>
        <strain evidence="2">QSvi11</strain>
    </source>
</reference>
<dbReference type="AlphaFoldDB" id="A0A8J4PT63"/>
<feature type="signal peptide" evidence="1">
    <location>
        <begin position="1"/>
        <end position="18"/>
    </location>
</feature>
<evidence type="ECO:0000313" key="3">
    <source>
        <dbReference type="Proteomes" id="UP000695562"/>
    </source>
</evidence>
<sequence length="154" mass="17553">MKKIFVLFLIVLVGNCGAQLLDQYWEKDDLYAQITVLRQNGDCVFSRDSLKIYPYGNFLTNVNSFPAIFSRDQGCNNGHQQLFDLHKQKVSFGDRGGITIKKDGSGTYHPIWADSDGLDFQLEVKENVYYAWTHDNLLTISFTNTKPIGMICTK</sequence>
<gene>
    <name evidence="2" type="ORF">CYY_005301</name>
</gene>
<dbReference type="EMBL" id="AJWJ01000207">
    <property type="protein sequence ID" value="KAF2073388.1"/>
    <property type="molecule type" value="Genomic_DNA"/>
</dbReference>
<dbReference type="OrthoDB" id="20575at2759"/>
<keyword evidence="1" id="KW-0732">Signal</keyword>
<feature type="chain" id="PRO_5035156593" description="Lipoprotein" evidence="1">
    <location>
        <begin position="19"/>
        <end position="154"/>
    </location>
</feature>